<evidence type="ECO:0000313" key="1">
    <source>
        <dbReference type="EMBL" id="SQG89445.1"/>
    </source>
</evidence>
<accession>A0AAX2IUF9</accession>
<dbReference type="AlphaFoldDB" id="A0AAX2IUF9"/>
<proteinExistence type="predicted"/>
<sequence length="64" mass="7302">METQFVNLIHQEMKLTQPEKIMNHPVNKTYHEFFANSYANVLLCGDSVSTDNLSIIIIILPSLP</sequence>
<protein>
    <submittedName>
        <fullName evidence="1">Uncharacterized protein</fullName>
    </submittedName>
</protein>
<evidence type="ECO:0000313" key="2">
    <source>
        <dbReference type="Proteomes" id="UP000249566"/>
    </source>
</evidence>
<dbReference type="EMBL" id="LS483412">
    <property type="protein sequence ID" value="SQG89445.1"/>
    <property type="molecule type" value="Genomic_DNA"/>
</dbReference>
<dbReference type="Proteomes" id="UP000249566">
    <property type="component" value="Chromosome 1"/>
</dbReference>
<dbReference type="RefSeq" id="WP_027223661.1">
    <property type="nucleotide sequence ID" value="NZ_CAAAIJ010000006.1"/>
</dbReference>
<gene>
    <name evidence="1" type="ORF">NCTC12272_00628</name>
</gene>
<name>A0AAX2IUF9_LEGPN</name>
<organism evidence="1 2">
    <name type="scientific">Legionella pneumophila subsp. pascullei</name>
    <dbReference type="NCBI Taxonomy" id="91890"/>
    <lineage>
        <taxon>Bacteria</taxon>
        <taxon>Pseudomonadati</taxon>
        <taxon>Pseudomonadota</taxon>
        <taxon>Gammaproteobacteria</taxon>
        <taxon>Legionellales</taxon>
        <taxon>Legionellaceae</taxon>
        <taxon>Legionella</taxon>
    </lineage>
</organism>
<reference evidence="1 2" key="1">
    <citation type="submission" date="2018-06" db="EMBL/GenBank/DDBJ databases">
        <authorList>
            <consortium name="Pathogen Informatics"/>
            <person name="Doyle S."/>
        </authorList>
    </citation>
    <scope>NUCLEOTIDE SEQUENCE [LARGE SCALE GENOMIC DNA]</scope>
    <source>
        <strain evidence="1 2">NCTC12272</strain>
    </source>
</reference>